<comment type="caution">
    <text evidence="3">The sequence shown here is derived from an EMBL/GenBank/DDBJ whole genome shotgun (WGS) entry which is preliminary data.</text>
</comment>
<feature type="domain" description="HTH CENPB-type" evidence="2">
    <location>
        <begin position="46"/>
        <end position="111"/>
    </location>
</feature>
<dbReference type="Pfam" id="PF03221">
    <property type="entry name" value="HTH_Tnp_Tc5"/>
    <property type="match status" value="1"/>
</dbReference>
<name>A0AB34K9G6_9PEZI</name>
<sequence>MTPTEEALAELYHCDKLNISATAKKYQVDRKNLSKRFYGTSQSAASKHSSQQFLSTQQERTLIAYINQLTEFGLPPTPSMLRNFVCDIAKKEPGKNWSHRFCQRWSDTLQSKYLKPIDNSRKKAESPENFEYWFSTIAGKIEQYSIEAQNIYNMDEKGFLIGSLTKAKRIFTKQWFENQRLLGNTQDGGREWITIIATICADGTALPPSLIYMAKTGDIQDSWVQDLEADVHTAQFASLPTGWTNDDLGYEWLTKVFDRFSKSKARNGRDWRLLIIDGHGSHQSTTSFNP</sequence>
<dbReference type="RefSeq" id="XP_069224877.1">
    <property type="nucleotide sequence ID" value="XM_069378117.1"/>
</dbReference>
<dbReference type="Proteomes" id="UP000803884">
    <property type="component" value="Unassembled WGS sequence"/>
</dbReference>
<dbReference type="EMBL" id="JAAQHG020000176">
    <property type="protein sequence ID" value="KAL1581768.1"/>
    <property type="molecule type" value="Genomic_DNA"/>
</dbReference>
<dbReference type="PROSITE" id="PS51253">
    <property type="entry name" value="HTH_CENPB"/>
    <property type="match status" value="1"/>
</dbReference>
<evidence type="ECO:0000259" key="2">
    <source>
        <dbReference type="PROSITE" id="PS51253"/>
    </source>
</evidence>
<gene>
    <name evidence="3" type="ORF">WHR41_09514</name>
</gene>
<dbReference type="GO" id="GO:0005634">
    <property type="term" value="C:nucleus"/>
    <property type="evidence" value="ECO:0007669"/>
    <property type="project" value="TreeGrafter"/>
</dbReference>
<reference evidence="3 4" key="1">
    <citation type="journal article" date="2020" name="Microbiol. Resour. Announc.">
        <title>Draft Genome Sequence of a Cladosporium Species Isolated from the Mesophotic Ascidian Didemnum maculosum.</title>
        <authorList>
            <person name="Gioti A."/>
            <person name="Siaperas R."/>
            <person name="Nikolaivits E."/>
            <person name="Le Goff G."/>
            <person name="Ouazzani J."/>
            <person name="Kotoulas G."/>
            <person name="Topakas E."/>
        </authorList>
    </citation>
    <scope>NUCLEOTIDE SEQUENCE [LARGE SCALE GENOMIC DNA]</scope>
    <source>
        <strain evidence="3 4">TM138-S3</strain>
    </source>
</reference>
<evidence type="ECO:0000313" key="4">
    <source>
        <dbReference type="Proteomes" id="UP000803884"/>
    </source>
</evidence>
<dbReference type="Pfam" id="PF03184">
    <property type="entry name" value="DDE_1"/>
    <property type="match status" value="1"/>
</dbReference>
<proteinExistence type="predicted"/>
<dbReference type="GeneID" id="96010955"/>
<keyword evidence="1" id="KW-0238">DNA-binding</keyword>
<dbReference type="InterPro" id="IPR050863">
    <property type="entry name" value="CenT-Element_Derived"/>
</dbReference>
<dbReference type="InterPro" id="IPR006600">
    <property type="entry name" value="HTH_CenpB_DNA-bd_dom"/>
</dbReference>
<dbReference type="GO" id="GO:0003677">
    <property type="term" value="F:DNA binding"/>
    <property type="evidence" value="ECO:0007669"/>
    <property type="project" value="UniProtKB-KW"/>
</dbReference>
<dbReference type="AlphaFoldDB" id="A0AB34K9G6"/>
<dbReference type="PANTHER" id="PTHR19303:SF74">
    <property type="entry name" value="POGO TRANSPOSABLE ELEMENT WITH KRAB DOMAIN"/>
    <property type="match status" value="1"/>
</dbReference>
<organism evidence="3 4">
    <name type="scientific">Cladosporium halotolerans</name>
    <dbReference type="NCBI Taxonomy" id="1052096"/>
    <lineage>
        <taxon>Eukaryota</taxon>
        <taxon>Fungi</taxon>
        <taxon>Dikarya</taxon>
        <taxon>Ascomycota</taxon>
        <taxon>Pezizomycotina</taxon>
        <taxon>Dothideomycetes</taxon>
        <taxon>Dothideomycetidae</taxon>
        <taxon>Cladosporiales</taxon>
        <taxon>Cladosporiaceae</taxon>
        <taxon>Cladosporium</taxon>
    </lineage>
</organism>
<keyword evidence="4" id="KW-1185">Reference proteome</keyword>
<protein>
    <recommendedName>
        <fullName evidence="2">HTH CENPB-type domain-containing protein</fullName>
    </recommendedName>
</protein>
<accession>A0AB34K9G6</accession>
<dbReference type="InterPro" id="IPR004875">
    <property type="entry name" value="DDE_SF_endonuclease_dom"/>
</dbReference>
<evidence type="ECO:0000313" key="3">
    <source>
        <dbReference type="EMBL" id="KAL1581768.1"/>
    </source>
</evidence>
<dbReference type="PANTHER" id="PTHR19303">
    <property type="entry name" value="TRANSPOSON"/>
    <property type="match status" value="1"/>
</dbReference>
<evidence type="ECO:0000256" key="1">
    <source>
        <dbReference type="ARBA" id="ARBA00023125"/>
    </source>
</evidence>